<dbReference type="Gene3D" id="3.30.160.60">
    <property type="entry name" value="Classic Zinc Finger"/>
    <property type="match status" value="1"/>
</dbReference>
<dbReference type="Proteomes" id="UP000007266">
    <property type="component" value="Linkage group 3"/>
</dbReference>
<sequence>MARHMKYECGKLPMFGCSICPYRGYQKTHVERHLSRKHNVLLKSDIIRAITFFGKKEDLTRGLKSDVKFV</sequence>
<name>D6WFD1_TRICA</name>
<reference evidence="1 2" key="2">
    <citation type="journal article" date="2010" name="Nucleic Acids Res.">
        <title>BeetleBase in 2010: revisions to provide comprehensive genomic information for Tribolium castaneum.</title>
        <authorList>
            <person name="Kim H.S."/>
            <person name="Murphy T."/>
            <person name="Xia J."/>
            <person name="Caragea D."/>
            <person name="Park Y."/>
            <person name="Beeman R.W."/>
            <person name="Lorenzen M.D."/>
            <person name="Butcher S."/>
            <person name="Manak J.R."/>
            <person name="Brown S.J."/>
        </authorList>
    </citation>
    <scope>GENOME REANNOTATION</scope>
    <source>
        <strain evidence="1 2">Georgia GA2</strain>
    </source>
</reference>
<keyword evidence="2" id="KW-1185">Reference proteome</keyword>
<organism evidence="1 2">
    <name type="scientific">Tribolium castaneum</name>
    <name type="common">Red flour beetle</name>
    <dbReference type="NCBI Taxonomy" id="7070"/>
    <lineage>
        <taxon>Eukaryota</taxon>
        <taxon>Metazoa</taxon>
        <taxon>Ecdysozoa</taxon>
        <taxon>Arthropoda</taxon>
        <taxon>Hexapoda</taxon>
        <taxon>Insecta</taxon>
        <taxon>Pterygota</taxon>
        <taxon>Neoptera</taxon>
        <taxon>Endopterygota</taxon>
        <taxon>Coleoptera</taxon>
        <taxon>Polyphaga</taxon>
        <taxon>Cucujiformia</taxon>
        <taxon>Tenebrionidae</taxon>
        <taxon>Tenebrionidae incertae sedis</taxon>
        <taxon>Tribolium</taxon>
    </lineage>
</organism>
<dbReference type="EMBL" id="KQ971319">
    <property type="protein sequence ID" value="EFA00268.1"/>
    <property type="molecule type" value="Genomic_DNA"/>
</dbReference>
<reference evidence="1 2" key="1">
    <citation type="journal article" date="2008" name="Nature">
        <title>The genome of the model beetle and pest Tribolium castaneum.</title>
        <authorList>
            <consortium name="Tribolium Genome Sequencing Consortium"/>
            <person name="Richards S."/>
            <person name="Gibbs R.A."/>
            <person name="Weinstock G.M."/>
            <person name="Brown S.J."/>
            <person name="Denell R."/>
            <person name="Beeman R.W."/>
            <person name="Gibbs R."/>
            <person name="Beeman R.W."/>
            <person name="Brown S.J."/>
            <person name="Bucher G."/>
            <person name="Friedrich M."/>
            <person name="Grimmelikhuijzen C.J."/>
            <person name="Klingler M."/>
            <person name="Lorenzen M."/>
            <person name="Richards S."/>
            <person name="Roth S."/>
            <person name="Schroder R."/>
            <person name="Tautz D."/>
            <person name="Zdobnov E.M."/>
            <person name="Muzny D."/>
            <person name="Gibbs R.A."/>
            <person name="Weinstock G.M."/>
            <person name="Attaway T."/>
            <person name="Bell S."/>
            <person name="Buhay C.J."/>
            <person name="Chandrabose M.N."/>
            <person name="Chavez D."/>
            <person name="Clerk-Blankenburg K.P."/>
            <person name="Cree A."/>
            <person name="Dao M."/>
            <person name="Davis C."/>
            <person name="Chacko J."/>
            <person name="Dinh H."/>
            <person name="Dugan-Rocha S."/>
            <person name="Fowler G."/>
            <person name="Garner T.T."/>
            <person name="Garnes J."/>
            <person name="Gnirke A."/>
            <person name="Hawes A."/>
            <person name="Hernandez J."/>
            <person name="Hines S."/>
            <person name="Holder M."/>
            <person name="Hume J."/>
            <person name="Jhangiani S.N."/>
            <person name="Joshi V."/>
            <person name="Khan Z.M."/>
            <person name="Jackson L."/>
            <person name="Kovar C."/>
            <person name="Kowis A."/>
            <person name="Lee S."/>
            <person name="Lewis L.R."/>
            <person name="Margolis J."/>
            <person name="Morgan M."/>
            <person name="Nazareth L.V."/>
            <person name="Nguyen N."/>
            <person name="Okwuonu G."/>
            <person name="Parker D."/>
            <person name="Richards S."/>
            <person name="Ruiz S.J."/>
            <person name="Santibanez J."/>
            <person name="Savard J."/>
            <person name="Scherer S.E."/>
            <person name="Schneider B."/>
            <person name="Sodergren E."/>
            <person name="Tautz D."/>
            <person name="Vattahil S."/>
            <person name="Villasana D."/>
            <person name="White C.S."/>
            <person name="Wright R."/>
            <person name="Park Y."/>
            <person name="Beeman R.W."/>
            <person name="Lord J."/>
            <person name="Oppert B."/>
            <person name="Lorenzen M."/>
            <person name="Brown S."/>
            <person name="Wang L."/>
            <person name="Savard J."/>
            <person name="Tautz D."/>
            <person name="Richards S."/>
            <person name="Weinstock G."/>
            <person name="Gibbs R.A."/>
            <person name="Liu Y."/>
            <person name="Worley K."/>
            <person name="Weinstock G."/>
            <person name="Elsik C.G."/>
            <person name="Reese J.T."/>
            <person name="Elhaik E."/>
            <person name="Landan G."/>
            <person name="Graur D."/>
            <person name="Arensburger P."/>
            <person name="Atkinson P."/>
            <person name="Beeman R.W."/>
            <person name="Beidler J."/>
            <person name="Brown S.J."/>
            <person name="Demuth J.P."/>
            <person name="Drury D.W."/>
            <person name="Du Y.Z."/>
            <person name="Fujiwara H."/>
            <person name="Lorenzen M."/>
            <person name="Maselli V."/>
            <person name="Osanai M."/>
            <person name="Park Y."/>
            <person name="Robertson H.M."/>
            <person name="Tu Z."/>
            <person name="Wang J.J."/>
            <person name="Wang S."/>
            <person name="Richards S."/>
            <person name="Song H."/>
            <person name="Zhang L."/>
            <person name="Sodergren E."/>
            <person name="Werner D."/>
            <person name="Stanke M."/>
            <person name="Morgenstern B."/>
            <person name="Solovyev V."/>
            <person name="Kosarev P."/>
            <person name="Brown G."/>
            <person name="Chen H.C."/>
            <person name="Ermolaeva O."/>
            <person name="Hlavina W."/>
            <person name="Kapustin Y."/>
            <person name="Kiryutin B."/>
            <person name="Kitts P."/>
            <person name="Maglott D."/>
            <person name="Pruitt K."/>
            <person name="Sapojnikov V."/>
            <person name="Souvorov A."/>
            <person name="Mackey A.J."/>
            <person name="Waterhouse R.M."/>
            <person name="Wyder S."/>
            <person name="Zdobnov E.M."/>
            <person name="Zdobnov E.M."/>
            <person name="Wyder S."/>
            <person name="Kriventseva E.V."/>
            <person name="Kadowaki T."/>
            <person name="Bork P."/>
            <person name="Aranda M."/>
            <person name="Bao R."/>
            <person name="Beermann A."/>
            <person name="Berns N."/>
            <person name="Bolognesi R."/>
            <person name="Bonneton F."/>
            <person name="Bopp D."/>
            <person name="Brown S.J."/>
            <person name="Bucher G."/>
            <person name="Butts T."/>
            <person name="Chaumot A."/>
            <person name="Denell R.E."/>
            <person name="Ferrier D.E."/>
            <person name="Friedrich M."/>
            <person name="Gordon C.M."/>
            <person name="Jindra M."/>
            <person name="Klingler M."/>
            <person name="Lan Q."/>
            <person name="Lattorff H.M."/>
            <person name="Laudet V."/>
            <person name="von Levetsow C."/>
            <person name="Liu Z."/>
            <person name="Lutz R."/>
            <person name="Lynch J.A."/>
            <person name="da Fonseca R.N."/>
            <person name="Posnien N."/>
            <person name="Reuter R."/>
            <person name="Roth S."/>
            <person name="Savard J."/>
            <person name="Schinko J.B."/>
            <person name="Schmitt C."/>
            <person name="Schoppmeier M."/>
            <person name="Schroder R."/>
            <person name="Shippy T.D."/>
            <person name="Simonnet F."/>
            <person name="Marques-Souza H."/>
            <person name="Tautz D."/>
            <person name="Tomoyasu Y."/>
            <person name="Trauner J."/>
            <person name="Van der Zee M."/>
            <person name="Vervoort M."/>
            <person name="Wittkopp N."/>
            <person name="Wimmer E.A."/>
            <person name="Yang X."/>
            <person name="Jones A.K."/>
            <person name="Sattelle D.B."/>
            <person name="Ebert P.R."/>
            <person name="Nelson D."/>
            <person name="Scott J.G."/>
            <person name="Beeman R.W."/>
            <person name="Muthukrishnan S."/>
            <person name="Kramer K.J."/>
            <person name="Arakane Y."/>
            <person name="Beeman R.W."/>
            <person name="Zhu Q."/>
            <person name="Hogenkamp D."/>
            <person name="Dixit R."/>
            <person name="Oppert B."/>
            <person name="Jiang H."/>
            <person name="Zou Z."/>
            <person name="Marshall J."/>
            <person name="Elpidina E."/>
            <person name="Vinokurov K."/>
            <person name="Oppert C."/>
            <person name="Zou Z."/>
            <person name="Evans J."/>
            <person name="Lu Z."/>
            <person name="Zhao P."/>
            <person name="Sumathipala N."/>
            <person name="Altincicek B."/>
            <person name="Vilcinskas A."/>
            <person name="Williams M."/>
            <person name="Hultmark D."/>
            <person name="Hetru C."/>
            <person name="Jiang H."/>
            <person name="Grimmelikhuijzen C.J."/>
            <person name="Hauser F."/>
            <person name="Cazzamali G."/>
            <person name="Williamson M."/>
            <person name="Park Y."/>
            <person name="Li B."/>
            <person name="Tanaka Y."/>
            <person name="Predel R."/>
            <person name="Neupert S."/>
            <person name="Schachtner J."/>
            <person name="Verleyen P."/>
            <person name="Raible F."/>
            <person name="Bork P."/>
            <person name="Friedrich M."/>
            <person name="Walden K.K."/>
            <person name="Robertson H.M."/>
            <person name="Angeli S."/>
            <person name="Foret S."/>
            <person name="Bucher G."/>
            <person name="Schuetz S."/>
            <person name="Maleszka R."/>
            <person name="Wimmer E.A."/>
            <person name="Beeman R.W."/>
            <person name="Lorenzen M."/>
            <person name="Tomoyasu Y."/>
            <person name="Miller S.C."/>
            <person name="Grossmann D."/>
            <person name="Bucher G."/>
        </authorList>
    </citation>
    <scope>NUCLEOTIDE SEQUENCE [LARGE SCALE GENOMIC DNA]</scope>
    <source>
        <strain evidence="1 2">Georgia GA2</strain>
    </source>
</reference>
<evidence type="ECO:0000313" key="2">
    <source>
        <dbReference type="Proteomes" id="UP000007266"/>
    </source>
</evidence>
<protein>
    <submittedName>
        <fullName evidence="1">Longitudinals lacking protein, isoforms A/B/D/L-like Protein</fullName>
    </submittedName>
</protein>
<accession>D6WFD1</accession>
<proteinExistence type="predicted"/>
<evidence type="ECO:0000313" key="1">
    <source>
        <dbReference type="EMBL" id="EFA00268.1"/>
    </source>
</evidence>
<gene>
    <name evidence="1" type="primary">GLEAN_03101</name>
    <name evidence="1" type="ORF">TcasGA2_TC003101</name>
</gene>
<dbReference type="AlphaFoldDB" id="D6WFD1"/>
<dbReference type="InParanoid" id="D6WFD1"/>
<dbReference type="HOGENOM" id="CLU_2761065_0_0_1"/>
<dbReference type="PhylomeDB" id="D6WFD1"/>